<evidence type="ECO:0000259" key="4">
    <source>
        <dbReference type="PROSITE" id="PS50043"/>
    </source>
</evidence>
<evidence type="ECO:0000313" key="6">
    <source>
        <dbReference type="EMBL" id="OWJ83742.1"/>
    </source>
</evidence>
<dbReference type="InterPro" id="IPR000792">
    <property type="entry name" value="Tscrpt_reg_LuxR_C"/>
</dbReference>
<keyword evidence="3" id="KW-0804">Transcription</keyword>
<dbReference type="PROSITE" id="PS50043">
    <property type="entry name" value="HTH_LUXR_2"/>
    <property type="match status" value="1"/>
</dbReference>
<dbReference type="EMBL" id="NIPX01000016">
    <property type="protein sequence ID" value="OWJ83742.1"/>
    <property type="molecule type" value="Genomic_DNA"/>
</dbReference>
<dbReference type="NCBIfam" id="TIGR03541">
    <property type="entry name" value="reg_near_HchA"/>
    <property type="match status" value="1"/>
</dbReference>
<reference evidence="7 8" key="1">
    <citation type="submission" date="2016-11" db="EMBL/GenBank/DDBJ databases">
        <title>Comparison of Traditional DNA-DNA Hybridization with In Silico Genomic Analysis.</title>
        <authorList>
            <person name="Nicholson A.C."/>
            <person name="Sammons S."/>
            <person name="Humrighouse B.W."/>
            <person name="Graziano J."/>
            <person name="Lasker B."/>
            <person name="Whitney A.M."/>
            <person name="Mcquiston J.R."/>
        </authorList>
    </citation>
    <scope>NUCLEOTIDE SEQUENCE [LARGE SCALE GENOMIC DNA]</scope>
    <source>
        <strain evidence="5 8">H1892</strain>
        <strain evidence="6 7">H2381</strain>
    </source>
</reference>
<dbReference type="CDD" id="cd06170">
    <property type="entry name" value="LuxR_C_like"/>
    <property type="match status" value="1"/>
</dbReference>
<dbReference type="InterPro" id="IPR036693">
    <property type="entry name" value="TF_LuxR_autoind-bd_dom_sf"/>
</dbReference>
<dbReference type="Proteomes" id="UP000214673">
    <property type="component" value="Unassembled WGS sequence"/>
</dbReference>
<sequence length="239" mass="25598">MSGSALARTAATVATIENSDDMATVCRSVRVFAGPLGYDRFVLYTPPPPGAGVVEQLLWLEGNWFGNGEAVTPDAYIARCPVNRHVLETDHPFFWIKTGEGQRETYRVVARPYGAGIKGLQVPIFGHAGLIGAMSFGGLTIDSSVETRLALSLIAPATLHAALRLAGSASSSTVPSLSERELEVIRWIASGRRQADVALLLGLSERTIENHLRRIRHRLAVSTTAQAVQVLARSGAIDA</sequence>
<dbReference type="Proteomes" id="UP000196640">
    <property type="component" value="Unassembled WGS sequence"/>
</dbReference>
<dbReference type="STRING" id="366616.CG51_12825"/>
<dbReference type="AlphaFoldDB" id="A0A212AQG5"/>
<dbReference type="PANTHER" id="PTHR44688">
    <property type="entry name" value="DNA-BINDING TRANSCRIPTIONAL ACTIVATOR DEVR_DOSR"/>
    <property type="match status" value="1"/>
</dbReference>
<organism evidence="6 7">
    <name type="scientific">Haematobacter missouriensis</name>
    <dbReference type="NCBI Taxonomy" id="366616"/>
    <lineage>
        <taxon>Bacteria</taxon>
        <taxon>Pseudomonadati</taxon>
        <taxon>Pseudomonadota</taxon>
        <taxon>Alphaproteobacteria</taxon>
        <taxon>Rhodobacterales</taxon>
        <taxon>Paracoccaceae</taxon>
        <taxon>Haematobacter</taxon>
    </lineage>
</organism>
<evidence type="ECO:0000313" key="5">
    <source>
        <dbReference type="EMBL" id="OWJ77089.1"/>
    </source>
</evidence>
<dbReference type="PANTHER" id="PTHR44688:SF16">
    <property type="entry name" value="DNA-BINDING TRANSCRIPTIONAL ACTIVATOR DEVR_DOSR"/>
    <property type="match status" value="1"/>
</dbReference>
<evidence type="ECO:0000256" key="3">
    <source>
        <dbReference type="ARBA" id="ARBA00023163"/>
    </source>
</evidence>
<dbReference type="Gene3D" id="3.30.450.80">
    <property type="entry name" value="Transcription factor LuxR-like, autoinducer-binding domain"/>
    <property type="match status" value="1"/>
</dbReference>
<gene>
    <name evidence="6" type="ORF">CDV52_10185</name>
    <name evidence="5" type="ORF">CDV53_07020</name>
</gene>
<dbReference type="Pfam" id="PF00196">
    <property type="entry name" value="GerE"/>
    <property type="match status" value="1"/>
</dbReference>
<dbReference type="SUPFAM" id="SSF75516">
    <property type="entry name" value="Pheromone-binding domain of LuxR-like quorum-sensing transcription factors"/>
    <property type="match status" value="1"/>
</dbReference>
<keyword evidence="8" id="KW-1185">Reference proteome</keyword>
<dbReference type="EMBL" id="NIPV01000021">
    <property type="protein sequence ID" value="OWJ77089.1"/>
    <property type="molecule type" value="Genomic_DNA"/>
</dbReference>
<dbReference type="GO" id="GO:0003677">
    <property type="term" value="F:DNA binding"/>
    <property type="evidence" value="ECO:0007669"/>
    <property type="project" value="UniProtKB-KW"/>
</dbReference>
<dbReference type="InterPro" id="IPR016032">
    <property type="entry name" value="Sig_transdc_resp-reg_C-effctor"/>
</dbReference>
<dbReference type="SUPFAM" id="SSF46894">
    <property type="entry name" value="C-terminal effector domain of the bipartite response regulators"/>
    <property type="match status" value="1"/>
</dbReference>
<evidence type="ECO:0000313" key="7">
    <source>
        <dbReference type="Proteomes" id="UP000196640"/>
    </source>
</evidence>
<dbReference type="InterPro" id="IPR019941">
    <property type="entry name" value="Tscrpt_reg_LuxR_HchA-assoc"/>
</dbReference>
<accession>A0A212AQG5</accession>
<dbReference type="InterPro" id="IPR005143">
    <property type="entry name" value="TF_LuxR_autoind-bd_dom"/>
</dbReference>
<proteinExistence type="predicted"/>
<dbReference type="Gene3D" id="1.10.10.10">
    <property type="entry name" value="Winged helix-like DNA-binding domain superfamily/Winged helix DNA-binding domain"/>
    <property type="match status" value="1"/>
</dbReference>
<dbReference type="SMART" id="SM00421">
    <property type="entry name" value="HTH_LUXR"/>
    <property type="match status" value="1"/>
</dbReference>
<evidence type="ECO:0000256" key="2">
    <source>
        <dbReference type="ARBA" id="ARBA00023125"/>
    </source>
</evidence>
<protein>
    <submittedName>
        <fullName evidence="6">LuxR family transcriptional regulator</fullName>
    </submittedName>
</protein>
<feature type="domain" description="HTH luxR-type" evidence="4">
    <location>
        <begin position="170"/>
        <end position="235"/>
    </location>
</feature>
<evidence type="ECO:0000256" key="1">
    <source>
        <dbReference type="ARBA" id="ARBA00023015"/>
    </source>
</evidence>
<dbReference type="InterPro" id="IPR036388">
    <property type="entry name" value="WH-like_DNA-bd_sf"/>
</dbReference>
<dbReference type="GO" id="GO:0006355">
    <property type="term" value="P:regulation of DNA-templated transcription"/>
    <property type="evidence" value="ECO:0007669"/>
    <property type="project" value="InterPro"/>
</dbReference>
<dbReference type="Pfam" id="PF03472">
    <property type="entry name" value="Autoind_bind"/>
    <property type="match status" value="1"/>
</dbReference>
<keyword evidence="1" id="KW-0805">Transcription regulation</keyword>
<dbReference type="PRINTS" id="PR00038">
    <property type="entry name" value="HTHLUXR"/>
</dbReference>
<dbReference type="OrthoDB" id="3679796at2"/>
<evidence type="ECO:0000313" key="8">
    <source>
        <dbReference type="Proteomes" id="UP000214673"/>
    </source>
</evidence>
<keyword evidence="2" id="KW-0238">DNA-binding</keyword>
<name>A0A212AQG5_9RHOB</name>
<dbReference type="RefSeq" id="WP_035746631.1">
    <property type="nucleotide sequence ID" value="NZ_CALUEG010000053.1"/>
</dbReference>
<comment type="caution">
    <text evidence="6">The sequence shown here is derived from an EMBL/GenBank/DDBJ whole genome shotgun (WGS) entry which is preliminary data.</text>
</comment>